<dbReference type="AlphaFoldDB" id="S7RRA3"/>
<dbReference type="STRING" id="670483.S7RRA3"/>
<dbReference type="OMA" id="KSAPRYW"/>
<evidence type="ECO:0000313" key="8">
    <source>
        <dbReference type="EMBL" id="EPQ57160.1"/>
    </source>
</evidence>
<dbReference type="OrthoDB" id="191651at2759"/>
<dbReference type="InterPro" id="IPR003604">
    <property type="entry name" value="Matrin/U1-like-C_Znf_C2H2"/>
</dbReference>
<dbReference type="SUPFAM" id="SSF57667">
    <property type="entry name" value="beta-beta-alpha zinc fingers"/>
    <property type="match status" value="1"/>
</dbReference>
<feature type="region of interest" description="Disordered" evidence="6">
    <location>
        <begin position="216"/>
        <end position="373"/>
    </location>
</feature>
<dbReference type="GO" id="GO:0008270">
    <property type="term" value="F:zinc ion binding"/>
    <property type="evidence" value="ECO:0007669"/>
    <property type="project" value="UniProtKB-KW"/>
</dbReference>
<dbReference type="PANTHER" id="PTHR13173">
    <property type="entry name" value="WW DOMAIN BINDING PROTEIN 4"/>
    <property type="match status" value="1"/>
</dbReference>
<dbReference type="SMART" id="SM00451">
    <property type="entry name" value="ZnF_U1"/>
    <property type="match status" value="1"/>
</dbReference>
<evidence type="ECO:0000256" key="3">
    <source>
        <dbReference type="ARBA" id="ARBA00022771"/>
    </source>
</evidence>
<evidence type="ECO:0000256" key="5">
    <source>
        <dbReference type="ARBA" id="ARBA00023242"/>
    </source>
</evidence>
<feature type="compositionally biased region" description="Low complexity" evidence="6">
    <location>
        <begin position="308"/>
        <end position="320"/>
    </location>
</feature>
<dbReference type="PROSITE" id="PS50171">
    <property type="entry name" value="ZF_MATRIN"/>
    <property type="match status" value="1"/>
</dbReference>
<feature type="compositionally biased region" description="Polar residues" evidence="6">
    <location>
        <begin position="108"/>
        <end position="120"/>
    </location>
</feature>
<evidence type="ECO:0000256" key="6">
    <source>
        <dbReference type="SAM" id="MobiDB-lite"/>
    </source>
</evidence>
<dbReference type="EMBL" id="KB469299">
    <property type="protein sequence ID" value="EPQ57160.1"/>
    <property type="molecule type" value="Genomic_DNA"/>
</dbReference>
<dbReference type="GO" id="GO:0003723">
    <property type="term" value="F:RNA binding"/>
    <property type="evidence" value="ECO:0007669"/>
    <property type="project" value="TreeGrafter"/>
</dbReference>
<dbReference type="InterPro" id="IPR013085">
    <property type="entry name" value="U1-CZ_Znf_C2H2"/>
</dbReference>
<dbReference type="Proteomes" id="UP000030669">
    <property type="component" value="Unassembled WGS sequence"/>
</dbReference>
<dbReference type="eggNOG" id="KOG0150">
    <property type="taxonomic scope" value="Eukaryota"/>
</dbReference>
<dbReference type="Pfam" id="PF06220">
    <property type="entry name" value="zf-U1"/>
    <property type="match status" value="1"/>
</dbReference>
<sequence>MSEYWVSKKKYFCKYCEIYITDDAPSRRQHENGLRHQGNKERFVRGLYKASEKKKHDAEEERREMARVELAAQAAFAQDVGSGIARPSTSASSAPTASTSRKSAATPVSSSPWANYTTAESLGITDPDEERRRAEAERRRTMGVAGEWQIVTPTMPSQNASPAPEIPYSAVSADASQKRPAEAAPPEDDAPRGWKLKKKKLDVGLGEVYDPGLIPIKLKTKKEEPADRELPQVKTETEASASSSTQGSVISGNPNATPLPKWSKIQWKKPGEPSETSPAPESRDVDPAGQEVKQESPEAQQTVKAEDPSPSLPLESSVPPIDTQLKQEEEPSVKLEEPSSQTGFPAPSSGGGTLFKKRKAPPGTAGTRSRRGM</sequence>
<name>S7RRA3_GLOTA</name>
<feature type="compositionally biased region" description="Basic and acidic residues" evidence="6">
    <location>
        <begin position="221"/>
        <end position="237"/>
    </location>
</feature>
<feature type="compositionally biased region" description="Polar residues" evidence="6">
    <location>
        <begin position="151"/>
        <end position="161"/>
    </location>
</feature>
<dbReference type="PANTHER" id="PTHR13173:SF10">
    <property type="entry name" value="WW DOMAIN-BINDING PROTEIN 4"/>
    <property type="match status" value="1"/>
</dbReference>
<dbReference type="InterPro" id="IPR036236">
    <property type="entry name" value="Znf_C2H2_sf"/>
</dbReference>
<feature type="region of interest" description="Disordered" evidence="6">
    <location>
        <begin position="79"/>
        <end position="195"/>
    </location>
</feature>
<feature type="compositionally biased region" description="Basic and acidic residues" evidence="6">
    <location>
        <begin position="129"/>
        <end position="140"/>
    </location>
</feature>
<feature type="compositionally biased region" description="Low complexity" evidence="6">
    <location>
        <begin position="85"/>
        <end position="107"/>
    </location>
</feature>
<evidence type="ECO:0000256" key="2">
    <source>
        <dbReference type="ARBA" id="ARBA00022723"/>
    </source>
</evidence>
<keyword evidence="3" id="KW-0863">Zinc-finger</keyword>
<feature type="compositionally biased region" description="Basic and acidic residues" evidence="6">
    <location>
        <begin position="281"/>
        <end position="296"/>
    </location>
</feature>
<evidence type="ECO:0000256" key="1">
    <source>
        <dbReference type="ARBA" id="ARBA00004123"/>
    </source>
</evidence>
<feature type="region of interest" description="Disordered" evidence="6">
    <location>
        <begin position="45"/>
        <end position="65"/>
    </location>
</feature>
<dbReference type="GO" id="GO:0071011">
    <property type="term" value="C:precatalytic spliceosome"/>
    <property type="evidence" value="ECO:0007669"/>
    <property type="project" value="TreeGrafter"/>
</dbReference>
<proteinExistence type="predicted"/>
<dbReference type="Gene3D" id="3.30.160.60">
    <property type="entry name" value="Classic Zinc Finger"/>
    <property type="match status" value="1"/>
</dbReference>
<dbReference type="HOGENOM" id="CLU_065002_0_0_1"/>
<dbReference type="KEGG" id="gtr:GLOTRDRAFT_137558"/>
<feature type="domain" description="Matrin-type" evidence="7">
    <location>
        <begin position="11"/>
        <end position="42"/>
    </location>
</feature>
<dbReference type="InterPro" id="IPR040023">
    <property type="entry name" value="WBP4"/>
</dbReference>
<keyword evidence="9" id="KW-1185">Reference proteome</keyword>
<comment type="subcellular location">
    <subcellularLocation>
        <location evidence="1">Nucleus</location>
    </subcellularLocation>
</comment>
<organism evidence="8 9">
    <name type="scientific">Gloeophyllum trabeum (strain ATCC 11539 / FP-39264 / Madison 617)</name>
    <name type="common">Brown rot fungus</name>
    <dbReference type="NCBI Taxonomy" id="670483"/>
    <lineage>
        <taxon>Eukaryota</taxon>
        <taxon>Fungi</taxon>
        <taxon>Dikarya</taxon>
        <taxon>Basidiomycota</taxon>
        <taxon>Agaricomycotina</taxon>
        <taxon>Agaricomycetes</taxon>
        <taxon>Gloeophyllales</taxon>
        <taxon>Gloeophyllaceae</taxon>
        <taxon>Gloeophyllum</taxon>
    </lineage>
</organism>
<reference evidence="8 9" key="1">
    <citation type="journal article" date="2012" name="Science">
        <title>The Paleozoic origin of enzymatic lignin decomposition reconstructed from 31 fungal genomes.</title>
        <authorList>
            <person name="Floudas D."/>
            <person name="Binder M."/>
            <person name="Riley R."/>
            <person name="Barry K."/>
            <person name="Blanchette R.A."/>
            <person name="Henrissat B."/>
            <person name="Martinez A.T."/>
            <person name="Otillar R."/>
            <person name="Spatafora J.W."/>
            <person name="Yadav J.S."/>
            <person name="Aerts A."/>
            <person name="Benoit I."/>
            <person name="Boyd A."/>
            <person name="Carlson A."/>
            <person name="Copeland A."/>
            <person name="Coutinho P.M."/>
            <person name="de Vries R.P."/>
            <person name="Ferreira P."/>
            <person name="Findley K."/>
            <person name="Foster B."/>
            <person name="Gaskell J."/>
            <person name="Glotzer D."/>
            <person name="Gorecki P."/>
            <person name="Heitman J."/>
            <person name="Hesse C."/>
            <person name="Hori C."/>
            <person name="Igarashi K."/>
            <person name="Jurgens J.A."/>
            <person name="Kallen N."/>
            <person name="Kersten P."/>
            <person name="Kohler A."/>
            <person name="Kuees U."/>
            <person name="Kumar T.K.A."/>
            <person name="Kuo A."/>
            <person name="LaButti K."/>
            <person name="Larrondo L.F."/>
            <person name="Lindquist E."/>
            <person name="Ling A."/>
            <person name="Lombard V."/>
            <person name="Lucas S."/>
            <person name="Lundell T."/>
            <person name="Martin R."/>
            <person name="McLaughlin D.J."/>
            <person name="Morgenstern I."/>
            <person name="Morin E."/>
            <person name="Murat C."/>
            <person name="Nagy L.G."/>
            <person name="Nolan M."/>
            <person name="Ohm R.A."/>
            <person name="Patyshakuliyeva A."/>
            <person name="Rokas A."/>
            <person name="Ruiz-Duenas F.J."/>
            <person name="Sabat G."/>
            <person name="Salamov A."/>
            <person name="Samejima M."/>
            <person name="Schmutz J."/>
            <person name="Slot J.C."/>
            <person name="St John F."/>
            <person name="Stenlid J."/>
            <person name="Sun H."/>
            <person name="Sun S."/>
            <person name="Syed K."/>
            <person name="Tsang A."/>
            <person name="Wiebenga A."/>
            <person name="Young D."/>
            <person name="Pisabarro A."/>
            <person name="Eastwood D.C."/>
            <person name="Martin F."/>
            <person name="Cullen D."/>
            <person name="Grigoriev I.V."/>
            <person name="Hibbett D.S."/>
        </authorList>
    </citation>
    <scope>NUCLEOTIDE SEQUENCE [LARGE SCALE GENOMIC DNA]</scope>
    <source>
        <strain evidence="8 9">ATCC 11539</strain>
    </source>
</reference>
<feature type="compositionally biased region" description="Polar residues" evidence="6">
    <location>
        <begin position="246"/>
        <end position="256"/>
    </location>
</feature>
<evidence type="ECO:0000259" key="7">
    <source>
        <dbReference type="PROSITE" id="PS50171"/>
    </source>
</evidence>
<keyword evidence="5" id="KW-0539">Nucleus</keyword>
<protein>
    <recommendedName>
        <fullName evidence="7">Matrin-type domain-containing protein</fullName>
    </recommendedName>
</protein>
<dbReference type="GO" id="GO:0000398">
    <property type="term" value="P:mRNA splicing, via spliceosome"/>
    <property type="evidence" value="ECO:0007669"/>
    <property type="project" value="InterPro"/>
</dbReference>
<keyword evidence="4" id="KW-0862">Zinc</keyword>
<accession>S7RRA3</accession>
<keyword evidence="2" id="KW-0479">Metal-binding</keyword>
<gene>
    <name evidence="8" type="ORF">GLOTRDRAFT_137558</name>
</gene>
<evidence type="ECO:0000313" key="9">
    <source>
        <dbReference type="Proteomes" id="UP000030669"/>
    </source>
</evidence>
<feature type="compositionally biased region" description="Basic and acidic residues" evidence="6">
    <location>
        <begin position="325"/>
        <end position="337"/>
    </location>
</feature>
<dbReference type="GeneID" id="19303781"/>
<evidence type="ECO:0000256" key="4">
    <source>
        <dbReference type="ARBA" id="ARBA00022833"/>
    </source>
</evidence>
<dbReference type="InterPro" id="IPR000690">
    <property type="entry name" value="Matrin/U1-C_Znf_C2H2"/>
</dbReference>
<dbReference type="RefSeq" id="XP_007864303.1">
    <property type="nucleotide sequence ID" value="XM_007866112.1"/>
</dbReference>